<dbReference type="InterPro" id="IPR051016">
    <property type="entry name" value="Diverse_Substrate_AcTransf"/>
</dbReference>
<name>A0A7C4JR97_9BACT</name>
<dbReference type="Pfam" id="PF00583">
    <property type="entry name" value="Acetyltransf_1"/>
    <property type="match status" value="1"/>
</dbReference>
<dbReference type="SUPFAM" id="SSF55729">
    <property type="entry name" value="Acyl-CoA N-acyltransferases (Nat)"/>
    <property type="match status" value="1"/>
</dbReference>
<dbReference type="CDD" id="cd04301">
    <property type="entry name" value="NAT_SF"/>
    <property type="match status" value="1"/>
</dbReference>
<reference evidence="4" key="1">
    <citation type="journal article" date="2020" name="mSystems">
        <title>Genome- and Community-Level Interaction Insights into Carbon Utilization and Element Cycling Functions of Hydrothermarchaeota in Hydrothermal Sediment.</title>
        <authorList>
            <person name="Zhou Z."/>
            <person name="Liu Y."/>
            <person name="Xu W."/>
            <person name="Pan J."/>
            <person name="Luo Z.H."/>
            <person name="Li M."/>
        </authorList>
    </citation>
    <scope>NUCLEOTIDE SEQUENCE [LARGE SCALE GENOMIC DNA]</scope>
    <source>
        <strain evidence="4">SpSt-6</strain>
    </source>
</reference>
<sequence>MEKVLIRAVNKKDIDSIYNLLKELYETIEDKSGLDIDRAYENLQFFISNDNNLTFVAEWEGNIVGFISVFIRKTILHTLPSALIEELVVDKNYRGKGIGKRLIEAVIKKCEELNIGEIEVSTEITNINAREFYKSVGFKEKGILLEMDL</sequence>
<dbReference type="PIRSF" id="PIRSF037663">
    <property type="entry name" value="Acetyltransf_GNAT_prd"/>
    <property type="match status" value="1"/>
</dbReference>
<evidence type="ECO:0000313" key="4">
    <source>
        <dbReference type="EMBL" id="HGQ86013.1"/>
    </source>
</evidence>
<gene>
    <name evidence="4" type="ORF">ENT66_06850</name>
</gene>
<keyword evidence="2" id="KW-0012">Acyltransferase</keyword>
<dbReference type="InterPro" id="IPR017255">
    <property type="entry name" value="AcTrfase_GNAT_prd"/>
</dbReference>
<keyword evidence="1 4" id="KW-0808">Transferase</keyword>
<dbReference type="Gene3D" id="3.40.630.30">
    <property type="match status" value="1"/>
</dbReference>
<evidence type="ECO:0000256" key="1">
    <source>
        <dbReference type="ARBA" id="ARBA00022679"/>
    </source>
</evidence>
<dbReference type="InterPro" id="IPR016181">
    <property type="entry name" value="Acyl_CoA_acyltransferase"/>
</dbReference>
<proteinExistence type="predicted"/>
<dbReference type="GO" id="GO:0008080">
    <property type="term" value="F:N-acetyltransferase activity"/>
    <property type="evidence" value="ECO:0007669"/>
    <property type="project" value="UniProtKB-ARBA"/>
</dbReference>
<evidence type="ECO:0000256" key="2">
    <source>
        <dbReference type="ARBA" id="ARBA00023315"/>
    </source>
</evidence>
<dbReference type="EMBL" id="DSZN01000108">
    <property type="protein sequence ID" value="HGQ86013.1"/>
    <property type="molecule type" value="Genomic_DNA"/>
</dbReference>
<feature type="domain" description="N-acetyltransferase" evidence="3">
    <location>
        <begin position="4"/>
        <end position="149"/>
    </location>
</feature>
<accession>A0A7C4JR97</accession>
<organism evidence="4">
    <name type="scientific">Thermodesulfobacterium geofontis</name>
    <dbReference type="NCBI Taxonomy" id="1295609"/>
    <lineage>
        <taxon>Bacteria</taxon>
        <taxon>Pseudomonadati</taxon>
        <taxon>Thermodesulfobacteriota</taxon>
        <taxon>Thermodesulfobacteria</taxon>
        <taxon>Thermodesulfobacteriales</taxon>
        <taxon>Thermodesulfobacteriaceae</taxon>
        <taxon>Thermodesulfobacterium</taxon>
    </lineage>
</organism>
<comment type="caution">
    <text evidence="4">The sequence shown here is derived from an EMBL/GenBank/DDBJ whole genome shotgun (WGS) entry which is preliminary data.</text>
</comment>
<dbReference type="PROSITE" id="PS51186">
    <property type="entry name" value="GNAT"/>
    <property type="match status" value="1"/>
</dbReference>
<evidence type="ECO:0000259" key="3">
    <source>
        <dbReference type="PROSITE" id="PS51186"/>
    </source>
</evidence>
<dbReference type="AlphaFoldDB" id="A0A7C4JR97"/>
<dbReference type="PANTHER" id="PTHR10545:SF29">
    <property type="entry name" value="GH14572P-RELATED"/>
    <property type="match status" value="1"/>
</dbReference>
<dbReference type="PANTHER" id="PTHR10545">
    <property type="entry name" value="DIAMINE N-ACETYLTRANSFERASE"/>
    <property type="match status" value="1"/>
</dbReference>
<dbReference type="InterPro" id="IPR000182">
    <property type="entry name" value="GNAT_dom"/>
</dbReference>
<protein>
    <submittedName>
        <fullName evidence="4">GNAT family N-acetyltransferase</fullName>
    </submittedName>
</protein>